<dbReference type="SMART" id="SM01324">
    <property type="entry name" value="YARHG"/>
    <property type="match status" value="1"/>
</dbReference>
<dbReference type="KEGG" id="pstg:E8M01_12415"/>
<dbReference type="Proteomes" id="UP000298781">
    <property type="component" value="Chromosome"/>
</dbReference>
<feature type="signal peptide" evidence="1">
    <location>
        <begin position="1"/>
        <end position="24"/>
    </location>
</feature>
<dbReference type="AlphaFoldDB" id="A0A4D7B309"/>
<reference evidence="3 4" key="1">
    <citation type="submission" date="2019-04" db="EMBL/GenBank/DDBJ databases">
        <title>Phreatobacter aquaticus sp. nov.</title>
        <authorList>
            <person name="Choi A."/>
        </authorList>
    </citation>
    <scope>NUCLEOTIDE SEQUENCE [LARGE SCALE GENOMIC DNA]</scope>
    <source>
        <strain evidence="3 4">KCTC 52518</strain>
    </source>
</reference>
<dbReference type="EMBL" id="CP039690">
    <property type="protein sequence ID" value="QCI64958.1"/>
    <property type="molecule type" value="Genomic_DNA"/>
</dbReference>
<evidence type="ECO:0000259" key="2">
    <source>
        <dbReference type="SMART" id="SM01324"/>
    </source>
</evidence>
<evidence type="ECO:0000313" key="4">
    <source>
        <dbReference type="Proteomes" id="UP000298781"/>
    </source>
</evidence>
<feature type="chain" id="PRO_5020416614" evidence="1">
    <location>
        <begin position="25"/>
        <end position="96"/>
    </location>
</feature>
<gene>
    <name evidence="3" type="ORF">E8M01_12415</name>
</gene>
<feature type="domain" description="YARHG" evidence="2">
    <location>
        <begin position="7"/>
        <end position="90"/>
    </location>
</feature>
<dbReference type="RefSeq" id="WP_136960409.1">
    <property type="nucleotide sequence ID" value="NZ_CP039690.1"/>
</dbReference>
<name>A0A4D7B309_9HYPH</name>
<proteinExistence type="predicted"/>
<keyword evidence="1" id="KW-0732">Signal</keyword>
<accession>A0A4D7B309</accession>
<sequence length="96" mass="10926">MKRKVRRAIVAAAVLICSAAPVVAQDYRGWSCRDLWVERNQIYKDAGYCFRTPRAISYFGNGGCSYDRQADVPLSQTQRRIIADVTRAERYMGCVD</sequence>
<evidence type="ECO:0000313" key="3">
    <source>
        <dbReference type="EMBL" id="QCI64958.1"/>
    </source>
</evidence>
<dbReference type="Pfam" id="PF13308">
    <property type="entry name" value="YARHG"/>
    <property type="match status" value="1"/>
</dbReference>
<keyword evidence="4" id="KW-1185">Reference proteome</keyword>
<organism evidence="3 4">
    <name type="scientific">Phreatobacter stygius</name>
    <dbReference type="NCBI Taxonomy" id="1940610"/>
    <lineage>
        <taxon>Bacteria</taxon>
        <taxon>Pseudomonadati</taxon>
        <taxon>Pseudomonadota</taxon>
        <taxon>Alphaproteobacteria</taxon>
        <taxon>Hyphomicrobiales</taxon>
        <taxon>Phreatobacteraceae</taxon>
        <taxon>Phreatobacter</taxon>
    </lineage>
</organism>
<evidence type="ECO:0000256" key="1">
    <source>
        <dbReference type="SAM" id="SignalP"/>
    </source>
</evidence>
<protein>
    <submittedName>
        <fullName evidence="3">YARHG domain-containing protein</fullName>
    </submittedName>
</protein>
<dbReference type="InterPro" id="IPR025582">
    <property type="entry name" value="YARHG_dom"/>
</dbReference>
<dbReference type="OrthoDB" id="7666530at2"/>